<keyword evidence="13" id="KW-1185">Reference proteome</keyword>
<dbReference type="GO" id="GO:0005886">
    <property type="term" value="C:plasma membrane"/>
    <property type="evidence" value="ECO:0007669"/>
    <property type="project" value="TreeGrafter"/>
</dbReference>
<reference evidence="12 13" key="1">
    <citation type="journal article" date="2018" name="Gigascience">
        <title>Genomes of trombidid mites reveal novel predicted allergens and laterally-transferred genes associated with secondary metabolism.</title>
        <authorList>
            <person name="Dong X."/>
            <person name="Chaisiri K."/>
            <person name="Xia D."/>
            <person name="Armstrong S.D."/>
            <person name="Fang Y."/>
            <person name="Donnelly M.J."/>
            <person name="Kadowaki T."/>
            <person name="McGarry J.W."/>
            <person name="Darby A.C."/>
            <person name="Makepeace B.L."/>
        </authorList>
    </citation>
    <scope>NUCLEOTIDE SEQUENCE [LARGE SCALE GENOMIC DNA]</scope>
    <source>
        <strain evidence="12">UoL-UT</strain>
    </source>
</reference>
<dbReference type="Pfam" id="PF00001">
    <property type="entry name" value="7tm_1"/>
    <property type="match status" value="1"/>
</dbReference>
<feature type="transmembrane region" description="Helical" evidence="10">
    <location>
        <begin position="142"/>
        <end position="165"/>
    </location>
</feature>
<dbReference type="AlphaFoldDB" id="A0A443SPS9"/>
<dbReference type="EMBL" id="NCKV01000883">
    <property type="protein sequence ID" value="RWS29503.1"/>
    <property type="molecule type" value="Genomic_DNA"/>
</dbReference>
<dbReference type="InterPro" id="IPR000276">
    <property type="entry name" value="GPCR_Rhodpsn"/>
</dbReference>
<dbReference type="InterPro" id="IPR017452">
    <property type="entry name" value="GPCR_Rhodpsn_7TM"/>
</dbReference>
<evidence type="ECO:0000256" key="6">
    <source>
        <dbReference type="ARBA" id="ARBA00023136"/>
    </source>
</evidence>
<evidence type="ECO:0000256" key="8">
    <source>
        <dbReference type="ARBA" id="ARBA00023224"/>
    </source>
</evidence>
<dbReference type="PANTHER" id="PTHR24243">
    <property type="entry name" value="G-PROTEIN COUPLED RECEPTOR"/>
    <property type="match status" value="1"/>
</dbReference>
<evidence type="ECO:0000313" key="13">
    <source>
        <dbReference type="Proteomes" id="UP000288716"/>
    </source>
</evidence>
<feature type="transmembrane region" description="Helical" evidence="10">
    <location>
        <begin position="177"/>
        <end position="194"/>
    </location>
</feature>
<dbReference type="Proteomes" id="UP000288716">
    <property type="component" value="Unassembled WGS sequence"/>
</dbReference>
<keyword evidence="8 9" id="KW-0807">Transducer</keyword>
<keyword evidence="6 10" id="KW-0472">Membrane</keyword>
<keyword evidence="3 9" id="KW-0812">Transmembrane</keyword>
<evidence type="ECO:0000256" key="9">
    <source>
        <dbReference type="RuleBase" id="RU000688"/>
    </source>
</evidence>
<sequence length="197" mass="22031">MSHLIFASNSQNNLMISNVSDETATAIRYAENANIPEDAIFFPHPEEMLIPWIINPYFFPIIVTYILTFAIGVSGNLVVILFMAGDKTNRSATSIFLVSLAISDLLLLTIYAPLEVANYFVIQWDKEGTVCKLATFAESVSAFASVLNLVAVTFERFVVIVFPIHSRSLCTMNNCKRLMVIVWVFSFFMAIPVIKCV</sequence>
<dbReference type="STRING" id="299467.A0A443SPS9"/>
<comment type="similarity">
    <text evidence="2 9">Belongs to the G-protein coupled receptor 1 family.</text>
</comment>
<keyword evidence="7 9" id="KW-0675">Receptor</keyword>
<feature type="transmembrane region" description="Helical" evidence="10">
    <location>
        <begin position="57"/>
        <end position="83"/>
    </location>
</feature>
<evidence type="ECO:0000256" key="3">
    <source>
        <dbReference type="ARBA" id="ARBA00022692"/>
    </source>
</evidence>
<keyword evidence="4 10" id="KW-1133">Transmembrane helix</keyword>
<evidence type="ECO:0000259" key="11">
    <source>
        <dbReference type="PROSITE" id="PS50262"/>
    </source>
</evidence>
<dbReference type="PANTHER" id="PTHR24243:SF233">
    <property type="entry name" value="THYROTROPIN-RELEASING HORMONE RECEPTOR"/>
    <property type="match status" value="1"/>
</dbReference>
<dbReference type="SUPFAM" id="SSF81321">
    <property type="entry name" value="Family A G protein-coupled receptor-like"/>
    <property type="match status" value="1"/>
</dbReference>
<comment type="subcellular location">
    <subcellularLocation>
        <location evidence="1">Membrane</location>
        <topology evidence="1">Multi-pass membrane protein</topology>
    </subcellularLocation>
</comment>
<evidence type="ECO:0000256" key="2">
    <source>
        <dbReference type="ARBA" id="ARBA00010663"/>
    </source>
</evidence>
<dbReference type="OrthoDB" id="2132067at2759"/>
<organism evidence="12 13">
    <name type="scientific">Leptotrombidium deliense</name>
    <dbReference type="NCBI Taxonomy" id="299467"/>
    <lineage>
        <taxon>Eukaryota</taxon>
        <taxon>Metazoa</taxon>
        <taxon>Ecdysozoa</taxon>
        <taxon>Arthropoda</taxon>
        <taxon>Chelicerata</taxon>
        <taxon>Arachnida</taxon>
        <taxon>Acari</taxon>
        <taxon>Acariformes</taxon>
        <taxon>Trombidiformes</taxon>
        <taxon>Prostigmata</taxon>
        <taxon>Anystina</taxon>
        <taxon>Parasitengona</taxon>
        <taxon>Trombiculoidea</taxon>
        <taxon>Trombiculidae</taxon>
        <taxon>Leptotrombidium</taxon>
    </lineage>
</organism>
<protein>
    <submittedName>
        <fullName evidence="12">Gastrin-releasing peptide receptor-like protein</fullName>
    </submittedName>
</protein>
<name>A0A443SPS9_9ACAR</name>
<keyword evidence="5 9" id="KW-0297">G-protein coupled receptor</keyword>
<evidence type="ECO:0000256" key="1">
    <source>
        <dbReference type="ARBA" id="ARBA00004141"/>
    </source>
</evidence>
<feature type="domain" description="G-protein coupled receptors family 1 profile" evidence="11">
    <location>
        <begin position="75"/>
        <end position="197"/>
    </location>
</feature>
<evidence type="ECO:0000256" key="5">
    <source>
        <dbReference type="ARBA" id="ARBA00023040"/>
    </source>
</evidence>
<dbReference type="PROSITE" id="PS50262">
    <property type="entry name" value="G_PROTEIN_RECEP_F1_2"/>
    <property type="match status" value="1"/>
</dbReference>
<dbReference type="VEuPathDB" id="VectorBase:LDEU002537"/>
<proteinExistence type="inferred from homology"/>
<feature type="transmembrane region" description="Helical" evidence="10">
    <location>
        <begin position="95"/>
        <end position="114"/>
    </location>
</feature>
<dbReference type="PROSITE" id="PS00237">
    <property type="entry name" value="G_PROTEIN_RECEP_F1_1"/>
    <property type="match status" value="1"/>
</dbReference>
<comment type="caution">
    <text evidence="12">The sequence shown here is derived from an EMBL/GenBank/DDBJ whole genome shotgun (WGS) entry which is preliminary data.</text>
</comment>
<gene>
    <name evidence="12" type="ORF">B4U80_03039</name>
</gene>
<evidence type="ECO:0000256" key="10">
    <source>
        <dbReference type="SAM" id="Phobius"/>
    </source>
</evidence>
<dbReference type="PRINTS" id="PR00237">
    <property type="entry name" value="GPCRRHODOPSN"/>
</dbReference>
<evidence type="ECO:0000313" key="12">
    <source>
        <dbReference type="EMBL" id="RWS29503.1"/>
    </source>
</evidence>
<dbReference type="Gene3D" id="1.20.1070.10">
    <property type="entry name" value="Rhodopsin 7-helix transmembrane proteins"/>
    <property type="match status" value="1"/>
</dbReference>
<evidence type="ECO:0000256" key="7">
    <source>
        <dbReference type="ARBA" id="ARBA00023170"/>
    </source>
</evidence>
<accession>A0A443SPS9</accession>
<dbReference type="GO" id="GO:0004930">
    <property type="term" value="F:G protein-coupled receptor activity"/>
    <property type="evidence" value="ECO:0007669"/>
    <property type="project" value="UniProtKB-KW"/>
</dbReference>
<evidence type="ECO:0000256" key="4">
    <source>
        <dbReference type="ARBA" id="ARBA00022989"/>
    </source>
</evidence>